<name>M8BZ47_AEGTA</name>
<reference evidence="1" key="1">
    <citation type="submission" date="2015-06" db="UniProtKB">
        <authorList>
            <consortium name="EnsemblPlants"/>
        </authorList>
    </citation>
    <scope>IDENTIFICATION</scope>
</reference>
<sequence length="52" mass="5820">MLVVAGRLMNYAYKFVINNGGSDRKDDYPFGESDEACNKNKMGILQDSLTDD</sequence>
<protein>
    <recommendedName>
        <fullName evidence="2">Peptidase C1A papain C-terminal domain-containing protein</fullName>
    </recommendedName>
</protein>
<accession>M8BZ47</accession>
<evidence type="ECO:0000313" key="1">
    <source>
        <dbReference type="EnsemblPlants" id="EMT08218"/>
    </source>
</evidence>
<dbReference type="EnsemblPlants" id="EMT08218">
    <property type="protein sequence ID" value="EMT08218"/>
    <property type="gene ID" value="F775_25046"/>
</dbReference>
<dbReference type="AlphaFoldDB" id="M8BZ47"/>
<evidence type="ECO:0008006" key="2">
    <source>
        <dbReference type="Google" id="ProtNLM"/>
    </source>
</evidence>
<organism evidence="1">
    <name type="scientific">Aegilops tauschii</name>
    <name type="common">Tausch's goatgrass</name>
    <name type="synonym">Aegilops squarrosa</name>
    <dbReference type="NCBI Taxonomy" id="37682"/>
    <lineage>
        <taxon>Eukaryota</taxon>
        <taxon>Viridiplantae</taxon>
        <taxon>Streptophyta</taxon>
        <taxon>Embryophyta</taxon>
        <taxon>Tracheophyta</taxon>
        <taxon>Spermatophyta</taxon>
        <taxon>Magnoliopsida</taxon>
        <taxon>Liliopsida</taxon>
        <taxon>Poales</taxon>
        <taxon>Poaceae</taxon>
        <taxon>BOP clade</taxon>
        <taxon>Pooideae</taxon>
        <taxon>Triticodae</taxon>
        <taxon>Triticeae</taxon>
        <taxon>Triticinae</taxon>
        <taxon>Aegilops</taxon>
    </lineage>
</organism>
<proteinExistence type="predicted"/>